<dbReference type="Proteomes" id="UP000789845">
    <property type="component" value="Unassembled WGS sequence"/>
</dbReference>
<dbReference type="InterPro" id="IPR022781">
    <property type="entry name" value="Flagellar_biosynth_FliO"/>
</dbReference>
<accession>A0A9C7GCW4</accession>
<feature type="transmembrane region" description="Helical" evidence="6">
    <location>
        <begin position="62"/>
        <end position="84"/>
    </location>
</feature>
<evidence type="ECO:0008006" key="10">
    <source>
        <dbReference type="Google" id="ProtNLM"/>
    </source>
</evidence>
<evidence type="ECO:0000256" key="2">
    <source>
        <dbReference type="ARBA" id="ARBA00022475"/>
    </source>
</evidence>
<dbReference type="AlphaFoldDB" id="A0A9C7GCW4"/>
<keyword evidence="9" id="KW-1185">Reference proteome</keyword>
<keyword evidence="3 6" id="KW-0812">Transmembrane</keyword>
<reference evidence="8" key="1">
    <citation type="submission" date="2021-10" db="EMBL/GenBank/DDBJ databases">
        <authorList>
            <person name="Criscuolo A."/>
        </authorList>
    </citation>
    <scope>NUCLEOTIDE SEQUENCE</scope>
    <source>
        <strain evidence="8">CIP111885</strain>
    </source>
</reference>
<evidence type="ECO:0000313" key="9">
    <source>
        <dbReference type="Proteomes" id="UP000789845"/>
    </source>
</evidence>
<evidence type="ECO:0000256" key="1">
    <source>
        <dbReference type="ARBA" id="ARBA00004236"/>
    </source>
</evidence>
<name>A0A9C7GCW4_9BACI</name>
<dbReference type="GO" id="GO:0016020">
    <property type="term" value="C:membrane"/>
    <property type="evidence" value="ECO:0007669"/>
    <property type="project" value="InterPro"/>
</dbReference>
<feature type="chain" id="PRO_5038624660" description="Flagellar protein" evidence="7">
    <location>
        <begin position="26"/>
        <end position="189"/>
    </location>
</feature>
<evidence type="ECO:0000256" key="5">
    <source>
        <dbReference type="ARBA" id="ARBA00023136"/>
    </source>
</evidence>
<comment type="caution">
    <text evidence="8">The sequence shown here is derived from an EMBL/GenBank/DDBJ whole genome shotgun (WGS) entry which is preliminary data.</text>
</comment>
<proteinExistence type="predicted"/>
<evidence type="ECO:0000256" key="6">
    <source>
        <dbReference type="SAM" id="Phobius"/>
    </source>
</evidence>
<dbReference type="GO" id="GO:0044781">
    <property type="term" value="P:bacterial-type flagellum organization"/>
    <property type="evidence" value="ECO:0007669"/>
    <property type="project" value="InterPro"/>
</dbReference>
<comment type="subcellular location">
    <subcellularLocation>
        <location evidence="1">Cell membrane</location>
    </subcellularLocation>
</comment>
<dbReference type="Pfam" id="PF04347">
    <property type="entry name" value="FliO"/>
    <property type="match status" value="1"/>
</dbReference>
<keyword evidence="2" id="KW-1003">Cell membrane</keyword>
<evidence type="ECO:0000313" key="8">
    <source>
        <dbReference type="EMBL" id="CAG9609770.1"/>
    </source>
</evidence>
<evidence type="ECO:0000256" key="3">
    <source>
        <dbReference type="ARBA" id="ARBA00022692"/>
    </source>
</evidence>
<keyword evidence="5 6" id="KW-0472">Membrane</keyword>
<keyword evidence="7" id="KW-0732">Signal</keyword>
<sequence>MKSSSRIILLIIFVCLFSFQSTIYAEGSTSTEEPTVYDTLKKEEGKSVPVSPNTVEGASPTIFPLFMKFILSFILVIGLLLLLLRYLSKRNGLIQSSGPVLPLGGHNLGNNKSVQVILIGQTIYVVGVGENINLIRSIEKGEEYQHLLESYENQSEGISSKWLSSDPNKAWISVLQKHLQKMKKESREE</sequence>
<dbReference type="RefSeq" id="WP_230498007.1">
    <property type="nucleotide sequence ID" value="NZ_CAKJTG010000023.1"/>
</dbReference>
<dbReference type="EMBL" id="CAKJTG010000023">
    <property type="protein sequence ID" value="CAG9609770.1"/>
    <property type="molecule type" value="Genomic_DNA"/>
</dbReference>
<keyword evidence="4 6" id="KW-1133">Transmembrane helix</keyword>
<evidence type="ECO:0000256" key="7">
    <source>
        <dbReference type="SAM" id="SignalP"/>
    </source>
</evidence>
<feature type="signal peptide" evidence="7">
    <location>
        <begin position="1"/>
        <end position="25"/>
    </location>
</feature>
<organism evidence="8 9">
    <name type="scientific">Pseudoneobacillus rhizosphaerae</name>
    <dbReference type="NCBI Taxonomy" id="2880968"/>
    <lineage>
        <taxon>Bacteria</taxon>
        <taxon>Bacillati</taxon>
        <taxon>Bacillota</taxon>
        <taxon>Bacilli</taxon>
        <taxon>Bacillales</taxon>
        <taxon>Bacillaceae</taxon>
        <taxon>Pseudoneobacillus</taxon>
    </lineage>
</organism>
<protein>
    <recommendedName>
        <fullName evidence="10">Flagellar protein</fullName>
    </recommendedName>
</protein>
<evidence type="ECO:0000256" key="4">
    <source>
        <dbReference type="ARBA" id="ARBA00022989"/>
    </source>
</evidence>
<gene>
    <name evidence="8" type="ORF">NEOCIP111885_03513</name>
</gene>